<name>A0A3T0IIN5_9CAUD</name>
<proteinExistence type="predicted"/>
<keyword evidence="2" id="KW-1185">Reference proteome</keyword>
<evidence type="ECO:0000313" key="1">
    <source>
        <dbReference type="EMBL" id="AZU99686.1"/>
    </source>
</evidence>
<dbReference type="EMBL" id="MK301608">
    <property type="protein sequence ID" value="AZU99686.1"/>
    <property type="molecule type" value="Genomic_DNA"/>
</dbReference>
<sequence>MRTTRLPFHVTSSDCHYLPLTYTSLISFSSTTWTLHMTQHKLFGVGINDCDYNPTPKQTIDGKRVTLPPCPYYTLWTNMLSRCYSSSKQRTQPTYAGCTVDSQWHTFSVFKEWLIAHHFTQGMHLDKDLLIDGNKHYSPTTCVLLPKSINSFLTDKQKPRELPTGIYEANGKYYAMVKDTELNKKVTSHRVDTIEEVVELRNNAKRNNLKYLINKENITDQLIINKLMERYS</sequence>
<dbReference type="Proteomes" id="UP000290131">
    <property type="component" value="Segment"/>
</dbReference>
<evidence type="ECO:0000313" key="2">
    <source>
        <dbReference type="Proteomes" id="UP000290131"/>
    </source>
</evidence>
<organism evidence="1">
    <name type="scientific">Vibrio virus vB_VspP_SBP1</name>
    <dbReference type="NCBI Taxonomy" id="2500581"/>
    <lineage>
        <taxon>Viruses</taxon>
        <taxon>Duplodnaviria</taxon>
        <taxon>Heunggongvirae</taxon>
        <taxon>Uroviricota</taxon>
        <taxon>Caudoviricetes</taxon>
        <taxon>Schitoviridae</taxon>
        <taxon>Electravirus</taxon>
        <taxon>Electravirus Sbp1</taxon>
    </lineage>
</organism>
<protein>
    <submittedName>
        <fullName evidence="1">Putative DNA binding protein</fullName>
    </submittedName>
</protein>
<gene>
    <name evidence="1" type="ORF">SBP1_gp094</name>
</gene>
<accession>A0A3T0IIN5</accession>
<reference evidence="1" key="1">
    <citation type="submission" date="2018-12" db="EMBL/GenBank/DDBJ databases">
        <title>Characterization of a N4-like bacteriophage infecting a coral-derived Vibrio strain.</title>
        <authorList>
            <person name="Huang S."/>
        </authorList>
    </citation>
    <scope>NUCLEOTIDE SEQUENCE [LARGE SCALE GENOMIC DNA]</scope>
</reference>